<comment type="caution">
    <text evidence="13">The sequence shown here is derived from an EMBL/GenBank/DDBJ whole genome shotgun (WGS) entry which is preliminary data.</text>
</comment>
<evidence type="ECO:0000256" key="4">
    <source>
        <dbReference type="ARBA" id="ARBA00022741"/>
    </source>
</evidence>
<reference evidence="13" key="1">
    <citation type="journal article" date="2022" name="Plant J.">
        <title>Strategies of tolerance reflected in two North American maple genomes.</title>
        <authorList>
            <person name="McEvoy S.L."/>
            <person name="Sezen U.U."/>
            <person name="Trouern-Trend A."/>
            <person name="McMahon S.M."/>
            <person name="Schaberg P.G."/>
            <person name="Yang J."/>
            <person name="Wegrzyn J.L."/>
            <person name="Swenson N.G."/>
        </authorList>
    </citation>
    <scope>NUCLEOTIDE SEQUENCE</scope>
    <source>
        <strain evidence="13">91603</strain>
    </source>
</reference>
<proteinExistence type="inferred from homology"/>
<dbReference type="CDD" id="cd00028">
    <property type="entry name" value="B_lectin"/>
    <property type="match status" value="1"/>
</dbReference>
<dbReference type="GO" id="GO:0048544">
    <property type="term" value="P:recognition of pollen"/>
    <property type="evidence" value="ECO:0007669"/>
    <property type="project" value="InterPro"/>
</dbReference>
<dbReference type="InterPro" id="IPR011009">
    <property type="entry name" value="Kinase-like_dom_sf"/>
</dbReference>
<dbReference type="AlphaFoldDB" id="A0AAD5IX34"/>
<dbReference type="InterPro" id="IPR000858">
    <property type="entry name" value="S_locus_glycoprot_dom"/>
</dbReference>
<dbReference type="SMART" id="SM00108">
    <property type="entry name" value="B_lectin"/>
    <property type="match status" value="1"/>
</dbReference>
<dbReference type="Proteomes" id="UP001064489">
    <property type="component" value="Chromosome 5"/>
</dbReference>
<name>A0AAD5IX34_ACENE</name>
<dbReference type="SUPFAM" id="SSF56112">
    <property type="entry name" value="Protein kinase-like (PK-like)"/>
    <property type="match status" value="1"/>
</dbReference>
<evidence type="ECO:0000313" key="14">
    <source>
        <dbReference type="Proteomes" id="UP001064489"/>
    </source>
</evidence>
<dbReference type="InterPro" id="IPR003609">
    <property type="entry name" value="Pan_app"/>
</dbReference>
<feature type="domain" description="Apple" evidence="12">
    <location>
        <begin position="396"/>
        <end position="485"/>
    </location>
</feature>
<accession>A0AAD5IX34</accession>
<dbReference type="PANTHER" id="PTHR32444">
    <property type="entry name" value="BULB-TYPE LECTIN DOMAIN-CONTAINING PROTEIN"/>
    <property type="match status" value="1"/>
</dbReference>
<protein>
    <recommendedName>
        <fullName evidence="9">Receptor-like serine/threonine-protein kinase</fullName>
        <ecNumber evidence="9">2.7.11.1</ecNumber>
    </recommendedName>
</protein>
<sequence>MGEGLVNVHGGMDHCWSMGTYEIEKWTGANLRCQEQVVASHYVTAAVVARWSQTVTQDRTRVYGQHWSMNNTKKIFCYKEILQALTVTLTLWILENAGESFEFGFFSTGNETIGFSRYVGIWYHKSEPKIFVWVANRDKPLTNNAKGLFRIAEDGNLVIFDEHQKRIWNTSLEGWDSFNGTMKLLDDGNLVLIKEDKEGHPVRVIWESFKYPTDTFLPGMFMDEKLILVSWASPDDPAQGKFKFQKEETQYIIRKERSTYWKSGVSGDFIPESDVRDPRLSPLLSNRNGSDLNLTTLTYNIGNSTNKITSSSFNETKRRLVMKYDGNVEYLTLLKESGKWESTWLEPQYPCNQFRACGSSASCSSKNNMRCECLPGFEPISPVKISEGCRRKGFLCSNGVEGKSFKPLKVIQVGKTDVTYEANNENECKEECLKDCNCQAYSFQRPEMSQLRGATACWIWVEDLNNIWIDDTDRGREIQFRMPLLSADEAKLPKQDGVLDETNKQFKQWPLAFAVTVAIVIALAFTIFYIYTRNKKDRTSDLPLHFYDGQRHVRELIDSEGLNDEHKKGIDLPFFDFESIVAATDNFSEANKLGKGGFGPVYKGNFPGGQEIAVKRLSRVSGKQTEGATNRVVGTYGYMSPEYALDGFFSVKSDIFSFGVVILEIISGKKNTGFYNSQEALSLLGHAWRLWQEDKALDMMDQKLSAGYLTGHIGQCSVFRYLKVTLHLAT</sequence>
<keyword evidence="1 9" id="KW-0723">Serine/threonine-protein kinase</keyword>
<dbReference type="CDD" id="cd01098">
    <property type="entry name" value="PAN_AP_plant"/>
    <property type="match status" value="1"/>
</dbReference>
<gene>
    <name evidence="13" type="ORF">LWI28_022134</name>
</gene>
<keyword evidence="5 9" id="KW-0418">Kinase</keyword>
<dbReference type="Pfam" id="PF07714">
    <property type="entry name" value="PK_Tyr_Ser-Thr"/>
    <property type="match status" value="1"/>
</dbReference>
<evidence type="ECO:0000256" key="7">
    <source>
        <dbReference type="ARBA" id="ARBA00023157"/>
    </source>
</evidence>
<evidence type="ECO:0000256" key="6">
    <source>
        <dbReference type="ARBA" id="ARBA00022840"/>
    </source>
</evidence>
<evidence type="ECO:0000313" key="13">
    <source>
        <dbReference type="EMBL" id="KAI9178051.1"/>
    </source>
</evidence>
<comment type="catalytic activity">
    <reaction evidence="9">
        <text>L-threonyl-[protein] + ATP = O-phospho-L-threonyl-[protein] + ADP + H(+)</text>
        <dbReference type="Rhea" id="RHEA:46608"/>
        <dbReference type="Rhea" id="RHEA-COMP:11060"/>
        <dbReference type="Rhea" id="RHEA-COMP:11605"/>
        <dbReference type="ChEBI" id="CHEBI:15378"/>
        <dbReference type="ChEBI" id="CHEBI:30013"/>
        <dbReference type="ChEBI" id="CHEBI:30616"/>
        <dbReference type="ChEBI" id="CHEBI:61977"/>
        <dbReference type="ChEBI" id="CHEBI:456216"/>
        <dbReference type="EC" id="2.7.11.1"/>
    </reaction>
</comment>
<dbReference type="PIRSF" id="PIRSF000641">
    <property type="entry name" value="SRK"/>
    <property type="match status" value="1"/>
</dbReference>
<dbReference type="PROSITE" id="PS50927">
    <property type="entry name" value="BULB_LECTIN"/>
    <property type="match status" value="1"/>
</dbReference>
<dbReference type="SUPFAM" id="SSF51110">
    <property type="entry name" value="alpha-D-mannose-specific plant lectins"/>
    <property type="match status" value="1"/>
</dbReference>
<evidence type="ECO:0000256" key="1">
    <source>
        <dbReference type="ARBA" id="ARBA00022527"/>
    </source>
</evidence>
<keyword evidence="10" id="KW-0812">Transmembrane</keyword>
<evidence type="ECO:0000259" key="11">
    <source>
        <dbReference type="PROSITE" id="PS50927"/>
    </source>
</evidence>
<keyword evidence="10" id="KW-0472">Membrane</keyword>
<evidence type="ECO:0000259" key="12">
    <source>
        <dbReference type="PROSITE" id="PS50948"/>
    </source>
</evidence>
<keyword evidence="4 9" id="KW-0547">Nucleotide-binding</keyword>
<dbReference type="InterPro" id="IPR024171">
    <property type="entry name" value="SRK-like_kinase"/>
</dbReference>
<dbReference type="Pfam" id="PF00954">
    <property type="entry name" value="S_locus_glycop"/>
    <property type="match status" value="1"/>
</dbReference>
<comment type="similarity">
    <text evidence="9">Belongs to the protein kinase superfamily. Ser/Thr protein kinase family.</text>
</comment>
<dbReference type="PANTHER" id="PTHR32444:SF235">
    <property type="entry name" value="OS01G0783900 PROTEIN"/>
    <property type="match status" value="1"/>
</dbReference>
<dbReference type="Gene3D" id="1.10.510.10">
    <property type="entry name" value="Transferase(Phosphotransferase) domain 1"/>
    <property type="match status" value="2"/>
</dbReference>
<evidence type="ECO:0000256" key="2">
    <source>
        <dbReference type="ARBA" id="ARBA00022679"/>
    </source>
</evidence>
<evidence type="ECO:0000256" key="9">
    <source>
        <dbReference type="PIRNR" id="PIRNR000641"/>
    </source>
</evidence>
<keyword evidence="8" id="KW-0325">Glycoprotein</keyword>
<dbReference type="Gene3D" id="2.90.10.10">
    <property type="entry name" value="Bulb-type lectin domain"/>
    <property type="match status" value="1"/>
</dbReference>
<keyword evidence="6 9" id="KW-0067">ATP-binding</keyword>
<dbReference type="GO" id="GO:0005524">
    <property type="term" value="F:ATP binding"/>
    <property type="evidence" value="ECO:0007669"/>
    <property type="project" value="UniProtKB-KW"/>
</dbReference>
<dbReference type="InterPro" id="IPR036426">
    <property type="entry name" value="Bulb-type_lectin_dom_sf"/>
</dbReference>
<evidence type="ECO:0000256" key="8">
    <source>
        <dbReference type="ARBA" id="ARBA00023180"/>
    </source>
</evidence>
<evidence type="ECO:0000256" key="10">
    <source>
        <dbReference type="SAM" id="Phobius"/>
    </source>
</evidence>
<dbReference type="Pfam" id="PF08276">
    <property type="entry name" value="PAN_2"/>
    <property type="match status" value="1"/>
</dbReference>
<keyword evidence="10" id="KW-1133">Transmembrane helix</keyword>
<dbReference type="PROSITE" id="PS50948">
    <property type="entry name" value="PAN"/>
    <property type="match status" value="1"/>
</dbReference>
<dbReference type="InterPro" id="IPR001480">
    <property type="entry name" value="Bulb-type_lectin_dom"/>
</dbReference>
<dbReference type="EC" id="2.7.11.1" evidence="9"/>
<keyword evidence="14" id="KW-1185">Reference proteome</keyword>
<reference evidence="13" key="2">
    <citation type="submission" date="2023-02" db="EMBL/GenBank/DDBJ databases">
        <authorList>
            <person name="Swenson N.G."/>
            <person name="Wegrzyn J.L."/>
            <person name="Mcevoy S.L."/>
        </authorList>
    </citation>
    <scope>NUCLEOTIDE SEQUENCE</scope>
    <source>
        <strain evidence="13">91603</strain>
        <tissue evidence="13">Leaf</tissue>
    </source>
</reference>
<dbReference type="Pfam" id="PF01453">
    <property type="entry name" value="B_lectin"/>
    <property type="match status" value="1"/>
</dbReference>
<organism evidence="13 14">
    <name type="scientific">Acer negundo</name>
    <name type="common">Box elder</name>
    <dbReference type="NCBI Taxonomy" id="4023"/>
    <lineage>
        <taxon>Eukaryota</taxon>
        <taxon>Viridiplantae</taxon>
        <taxon>Streptophyta</taxon>
        <taxon>Embryophyta</taxon>
        <taxon>Tracheophyta</taxon>
        <taxon>Spermatophyta</taxon>
        <taxon>Magnoliopsida</taxon>
        <taxon>eudicotyledons</taxon>
        <taxon>Gunneridae</taxon>
        <taxon>Pentapetalae</taxon>
        <taxon>rosids</taxon>
        <taxon>malvids</taxon>
        <taxon>Sapindales</taxon>
        <taxon>Sapindaceae</taxon>
        <taxon>Hippocastanoideae</taxon>
        <taxon>Acereae</taxon>
        <taxon>Acer</taxon>
    </lineage>
</organism>
<dbReference type="GO" id="GO:0004674">
    <property type="term" value="F:protein serine/threonine kinase activity"/>
    <property type="evidence" value="ECO:0007669"/>
    <property type="project" value="UniProtKB-KW"/>
</dbReference>
<feature type="transmembrane region" description="Helical" evidence="10">
    <location>
        <begin position="509"/>
        <end position="531"/>
    </location>
</feature>
<dbReference type="InterPro" id="IPR001245">
    <property type="entry name" value="Ser-Thr/Tyr_kinase_cat_dom"/>
</dbReference>
<comment type="catalytic activity">
    <reaction evidence="9">
        <text>L-seryl-[protein] + ATP = O-phospho-L-seryl-[protein] + ADP + H(+)</text>
        <dbReference type="Rhea" id="RHEA:17989"/>
        <dbReference type="Rhea" id="RHEA-COMP:9863"/>
        <dbReference type="Rhea" id="RHEA-COMP:11604"/>
        <dbReference type="ChEBI" id="CHEBI:15378"/>
        <dbReference type="ChEBI" id="CHEBI:29999"/>
        <dbReference type="ChEBI" id="CHEBI:30616"/>
        <dbReference type="ChEBI" id="CHEBI:83421"/>
        <dbReference type="ChEBI" id="CHEBI:456216"/>
        <dbReference type="EC" id="2.7.11.1"/>
    </reaction>
</comment>
<feature type="domain" description="Bulb-type lectin" evidence="11">
    <location>
        <begin position="78"/>
        <end position="205"/>
    </location>
</feature>
<keyword evidence="2 9" id="KW-0808">Transferase</keyword>
<evidence type="ECO:0000256" key="3">
    <source>
        <dbReference type="ARBA" id="ARBA00022729"/>
    </source>
</evidence>
<dbReference type="EMBL" id="JAJSOW010000102">
    <property type="protein sequence ID" value="KAI9178051.1"/>
    <property type="molecule type" value="Genomic_DNA"/>
</dbReference>
<keyword evidence="3" id="KW-0732">Signal</keyword>
<evidence type="ECO:0000256" key="5">
    <source>
        <dbReference type="ARBA" id="ARBA00022777"/>
    </source>
</evidence>
<keyword evidence="7" id="KW-1015">Disulfide bond</keyword>